<dbReference type="eggNOG" id="COG5430">
    <property type="taxonomic scope" value="Bacteria"/>
</dbReference>
<dbReference type="OMA" id="VTNDCQI"/>
<proteinExistence type="predicted"/>
<reference evidence="7 10" key="5">
    <citation type="submission" date="2019-01" db="EMBL/GenBank/DDBJ databases">
        <title>The Pseudomonas aeruginosa pan-genome provides new insights on its population structure, horizontal gene transfer and pathogenicity.</title>
        <authorList>
            <person name="Freschi L."/>
            <person name="Vincent A.T."/>
            <person name="Jeukens J."/>
            <person name="Emond-Rheault J.-G."/>
            <person name="Kukavica-Ibrulj I."/>
            <person name="Dupont M.-J."/>
            <person name="Charette S.J."/>
            <person name="Boyle B."/>
            <person name="Levesque R.C."/>
        </authorList>
    </citation>
    <scope>NUCLEOTIDE SEQUENCE [LARGE SCALE GENOMIC DNA]</scope>
    <source>
        <strain evidence="7 10">PA-W36</strain>
    </source>
</reference>
<name>A0A072ZCF9_PSEAI</name>
<reference evidence="3" key="2">
    <citation type="submission" date="2015-06" db="EMBL/GenBank/DDBJ databases">
        <authorList>
            <person name="Radhakrishnan R."/>
            <person name="Underwood A."/>
            <person name="Al-Shahib A."/>
        </authorList>
    </citation>
    <scope>NUCLEOTIDE SEQUENCE</scope>
    <source>
        <strain evidence="3">P19_London_7_VIM_2_05_10</strain>
    </source>
</reference>
<keyword evidence="1" id="KW-0732">Signal</keyword>
<evidence type="ECO:0000313" key="5">
    <source>
        <dbReference type="EMBL" id="MZZ17303.1"/>
    </source>
</evidence>
<dbReference type="Pfam" id="PF05229">
    <property type="entry name" value="SCPU"/>
    <property type="match status" value="2"/>
</dbReference>
<dbReference type="Proteomes" id="UP000433532">
    <property type="component" value="Unassembled WGS sequence"/>
</dbReference>
<evidence type="ECO:0000313" key="3">
    <source>
        <dbReference type="EMBL" id="CRO78456.1"/>
    </source>
</evidence>
<dbReference type="Proteomes" id="UP000284767">
    <property type="component" value="Unassembled WGS sequence"/>
</dbReference>
<protein>
    <submittedName>
        <fullName evidence="4">Fimbrial major subunit CsuA/B family protein</fullName>
    </submittedName>
    <submittedName>
        <fullName evidence="3 7">Spore coat protein U</fullName>
    </submittedName>
</protein>
<dbReference type="EMBL" id="CVVU01000166">
    <property type="protein sequence ID" value="CRO78456.1"/>
    <property type="molecule type" value="Genomic_DNA"/>
</dbReference>
<evidence type="ECO:0000313" key="10">
    <source>
        <dbReference type="Proteomes" id="UP000284767"/>
    </source>
</evidence>
<feature type="signal peptide" evidence="1">
    <location>
        <begin position="1"/>
        <end position="24"/>
    </location>
</feature>
<dbReference type="SMR" id="A0A072ZCF9"/>
<gene>
    <name evidence="6" type="ORF">CAZ10_24350</name>
    <name evidence="4" type="ORF">GNQ48_16235</name>
    <name evidence="5" type="ORF">GUL26_34095</name>
    <name evidence="7" type="ORF">IPC1295_30920</name>
    <name evidence="3" type="ORF">PAERUG_P19_London_7_VIM_2_05_10_02509</name>
</gene>
<dbReference type="InterPro" id="IPR053167">
    <property type="entry name" value="Spore_coat_component"/>
</dbReference>
<dbReference type="SMART" id="SM00972">
    <property type="entry name" value="SCPU"/>
    <property type="match status" value="2"/>
</dbReference>
<accession>A0A1S1BWN1</accession>
<evidence type="ECO:0000259" key="2">
    <source>
        <dbReference type="Pfam" id="PF05229"/>
    </source>
</evidence>
<feature type="domain" description="Spore coat protein U/FanG" evidence="2">
    <location>
        <begin position="14"/>
        <end position="160"/>
    </location>
</feature>
<dbReference type="PANTHER" id="PTHR37089:SF1">
    <property type="entry name" value="MEMBRANE PROTEIN"/>
    <property type="match status" value="1"/>
</dbReference>
<keyword evidence="7" id="KW-0167">Capsid protein</keyword>
<dbReference type="Proteomes" id="UP000045039">
    <property type="component" value="Unassembled WGS sequence"/>
</dbReference>
<dbReference type="PANTHER" id="PTHR37089">
    <property type="entry name" value="PROTEIN U-RELATED"/>
    <property type="match status" value="1"/>
</dbReference>
<evidence type="ECO:0000313" key="4">
    <source>
        <dbReference type="EMBL" id="MUI36558.1"/>
    </source>
</evidence>
<feature type="chain" id="PRO_5015028039" evidence="1">
    <location>
        <begin position="25"/>
        <end position="315"/>
    </location>
</feature>
<feature type="domain" description="Spore coat protein U/FanG" evidence="2">
    <location>
        <begin position="185"/>
        <end position="311"/>
    </location>
</feature>
<reference evidence="4 11" key="6">
    <citation type="submission" date="2019-11" db="EMBL/GenBank/DDBJ databases">
        <title>Genomes of ocular Pseudomonas aeruginosa isolates.</title>
        <authorList>
            <person name="Khan M."/>
            <person name="Rice S.A."/>
            <person name="Willcox M.D.P."/>
            <person name="Stapleton F."/>
        </authorList>
    </citation>
    <scope>NUCLEOTIDE SEQUENCE [LARGE SCALE GENOMIC DNA]</scope>
    <source>
        <strain evidence="4 11">PA221</strain>
    </source>
</reference>
<evidence type="ECO:0000313" key="9">
    <source>
        <dbReference type="Proteomes" id="UP000194857"/>
    </source>
</evidence>
<dbReference type="PROSITE" id="PS51257">
    <property type="entry name" value="PROKAR_LIPOPROTEIN"/>
    <property type="match status" value="1"/>
</dbReference>
<reference evidence="8" key="1">
    <citation type="submission" date="2015-06" db="EMBL/GenBank/DDBJ databases">
        <authorList>
            <person name="Radhakrishnan Rajesh"/>
            <person name="Underwood Anthony"/>
            <person name="Al-Shahib Ali"/>
        </authorList>
    </citation>
    <scope>NUCLEOTIDE SEQUENCE [LARGE SCALE GENOMIC DNA]</scope>
    <source>
        <strain evidence="8">P19_London_7_VIM_2_05_10</strain>
    </source>
</reference>
<dbReference type="EMBL" id="NSNE01000029">
    <property type="protein sequence ID" value="RPM04023.1"/>
    <property type="molecule type" value="Genomic_DNA"/>
</dbReference>
<evidence type="ECO:0000313" key="8">
    <source>
        <dbReference type="Proteomes" id="UP000045039"/>
    </source>
</evidence>
<reference evidence="6 9" key="3">
    <citation type="submission" date="2017-05" db="EMBL/GenBank/DDBJ databases">
        <authorList>
            <person name="Song R."/>
            <person name="Chenine A.L."/>
            <person name="Ruprecht R.M."/>
        </authorList>
    </citation>
    <scope>NUCLEOTIDE SEQUENCE [LARGE SCALE GENOMIC DNA]</scope>
    <source>
        <strain evidence="6 9">S567_C10_BS</strain>
    </source>
</reference>
<reference evidence="7 10" key="4">
    <citation type="submission" date="2017-08" db="EMBL/GenBank/DDBJ databases">
        <authorList>
            <person name="Feschi L."/>
            <person name="Jeukens J."/>
            <person name="Emond-Rheault J.-G."/>
            <person name="Kukavica-Ibrulj I."/>
            <person name="Boyle B."/>
            <person name="Levesque R.C."/>
        </authorList>
    </citation>
    <scope>NUCLEOTIDE SEQUENCE [LARGE SCALE GENOMIC DNA]</scope>
    <source>
        <strain evidence="7 10">PA-W36</strain>
    </source>
</reference>
<evidence type="ECO:0000256" key="1">
    <source>
        <dbReference type="SAM" id="SignalP"/>
    </source>
</evidence>
<evidence type="ECO:0000313" key="11">
    <source>
        <dbReference type="Proteomes" id="UP000433532"/>
    </source>
</evidence>
<dbReference type="InterPro" id="IPR007893">
    <property type="entry name" value="Spore_coat_U/FanG"/>
</dbReference>
<keyword evidence="7" id="KW-0946">Virion</keyword>
<dbReference type="RefSeq" id="WP_003099330.1">
    <property type="nucleotide sequence ID" value="NZ_AP014839.1"/>
</dbReference>
<organism evidence="7 10">
    <name type="scientific">Pseudomonas aeruginosa</name>
    <dbReference type="NCBI Taxonomy" id="287"/>
    <lineage>
        <taxon>Bacteria</taxon>
        <taxon>Pseudomonadati</taxon>
        <taxon>Pseudomonadota</taxon>
        <taxon>Gammaproteobacteria</taxon>
        <taxon>Pseudomonadales</taxon>
        <taxon>Pseudomonadaceae</taxon>
        <taxon>Pseudomonas</taxon>
    </lineage>
</organism>
<comment type="caution">
    <text evidence="7">The sequence shown here is derived from an EMBL/GenBank/DDBJ whole genome shotgun (WGS) entry which is preliminary data.</text>
</comment>
<dbReference type="EMBL" id="NFFZ01000014">
    <property type="protein sequence ID" value="OTI58251.1"/>
    <property type="molecule type" value="Genomic_DNA"/>
</dbReference>
<evidence type="ECO:0000313" key="6">
    <source>
        <dbReference type="EMBL" id="OTI58251.1"/>
    </source>
</evidence>
<accession>A0A072ZCF9</accession>
<dbReference type="EMBL" id="WXZT01000047">
    <property type="protein sequence ID" value="MZZ17303.1"/>
    <property type="molecule type" value="Genomic_DNA"/>
</dbReference>
<sequence>MSRHSTSACLLGFATLCASPLLLAACTTSSGTGNFGSLSSFTVASTAQTITGTTGFKCTGSLLSILSTNTIDATIASTANPLGTTPRLYNAASGTYLPYSICKDNGCGTVYNVGSTVRWSSTTFLGILGLFNATDGSLPLYLRTATGVTLPAGTYTDTIGLNWAWHLCAAGIGPVCVYDDGTASSSVNVTLTVLKDCFIDSAPDLSFGSAALVSAFTAVNQNIGVRCTLNATYTIGFDNGNNFSGGWRRMLSGANAIQYNLYKPGDSTVWTTSNTQAGTGSGAAQNVPYRAIVNPAQGNVPAGTYSDTVRVILTY</sequence>
<reference evidence="5" key="7">
    <citation type="submission" date="2020-01" db="EMBL/GenBank/DDBJ databases">
        <title>Bacteria Cultured from War Wounds Associated with the Conflict in Eastern Ukraine.</title>
        <authorList>
            <person name="Snesrud E."/>
            <person name="Galac M.R."/>
            <person name="Mc Gann P."/>
            <person name="Valentine K."/>
            <person name="Viacheslav K."/>
        </authorList>
    </citation>
    <scope>NUCLEOTIDE SEQUENCE</scope>
    <source>
        <strain evidence="5">VNMU148</strain>
    </source>
</reference>
<dbReference type="Proteomes" id="UP000644192">
    <property type="component" value="Unassembled WGS sequence"/>
</dbReference>
<dbReference type="EMBL" id="WOAD01000012">
    <property type="protein sequence ID" value="MUI36558.1"/>
    <property type="molecule type" value="Genomic_DNA"/>
</dbReference>
<dbReference type="AlphaFoldDB" id="A0A072ZCF9"/>
<dbReference type="Proteomes" id="UP000194857">
    <property type="component" value="Unassembled WGS sequence"/>
</dbReference>
<evidence type="ECO:0000313" key="7">
    <source>
        <dbReference type="EMBL" id="RPM04023.1"/>
    </source>
</evidence>